<name>A0ABY4CFH6_9BACL</name>
<protein>
    <submittedName>
        <fullName evidence="2">DUF2304 domain-containing protein</fullName>
    </submittedName>
</protein>
<sequence>MNSVLKVFIFCCGILFSLSIVSLLLKKRINERNSIAWLLAAICILVFAANPEILNELAEKFGISYPPSLLYLFSNMTLLLLVLYQSTQISILNEKLKNLTQYVALLKPARESRNINNEQS</sequence>
<keyword evidence="1" id="KW-0472">Membrane</keyword>
<evidence type="ECO:0000313" key="3">
    <source>
        <dbReference type="Proteomes" id="UP000830167"/>
    </source>
</evidence>
<keyword evidence="1" id="KW-0812">Transmembrane</keyword>
<dbReference type="Pfam" id="PF10066">
    <property type="entry name" value="DUF2304"/>
    <property type="match status" value="1"/>
</dbReference>
<evidence type="ECO:0000256" key="1">
    <source>
        <dbReference type="SAM" id="Phobius"/>
    </source>
</evidence>
<keyword evidence="1" id="KW-1133">Transmembrane helix</keyword>
<keyword evidence="3" id="KW-1185">Reference proteome</keyword>
<dbReference type="EMBL" id="CP089291">
    <property type="protein sequence ID" value="UOF89039.1"/>
    <property type="molecule type" value="Genomic_DNA"/>
</dbReference>
<reference evidence="2" key="1">
    <citation type="submission" date="2021-12" db="EMBL/GenBank/DDBJ databases">
        <title>Alicyclobacillaceae gen. nov., sp. nov., isolated from chalcocite enrichment system.</title>
        <authorList>
            <person name="Jiang Z."/>
        </authorList>
    </citation>
    <scope>NUCLEOTIDE SEQUENCE</scope>
    <source>
        <strain evidence="2">MYW30-H2</strain>
    </source>
</reference>
<feature type="transmembrane region" description="Helical" evidence="1">
    <location>
        <begin position="32"/>
        <end position="49"/>
    </location>
</feature>
<dbReference type="Proteomes" id="UP000830167">
    <property type="component" value="Chromosome"/>
</dbReference>
<dbReference type="InterPro" id="IPR019277">
    <property type="entry name" value="DUF2304"/>
</dbReference>
<feature type="transmembrane region" description="Helical" evidence="1">
    <location>
        <begin position="69"/>
        <end position="87"/>
    </location>
</feature>
<dbReference type="RefSeq" id="WP_347435721.1">
    <property type="nucleotide sequence ID" value="NZ_CP089291.1"/>
</dbReference>
<organism evidence="2 3">
    <name type="scientific">Fodinisporobacter ferrooxydans</name>
    <dbReference type="NCBI Taxonomy" id="2901836"/>
    <lineage>
        <taxon>Bacteria</taxon>
        <taxon>Bacillati</taxon>
        <taxon>Bacillota</taxon>
        <taxon>Bacilli</taxon>
        <taxon>Bacillales</taxon>
        <taxon>Alicyclobacillaceae</taxon>
        <taxon>Fodinisporobacter</taxon>
    </lineage>
</organism>
<accession>A0ABY4CFH6</accession>
<feature type="transmembrane region" description="Helical" evidence="1">
    <location>
        <begin position="6"/>
        <end position="25"/>
    </location>
</feature>
<evidence type="ECO:0000313" key="2">
    <source>
        <dbReference type="EMBL" id="UOF89039.1"/>
    </source>
</evidence>
<gene>
    <name evidence="2" type="ORF">LSG31_14015</name>
</gene>
<proteinExistence type="predicted"/>